<proteinExistence type="predicted"/>
<evidence type="ECO:0000313" key="2">
    <source>
        <dbReference type="Proteomes" id="UP001148838"/>
    </source>
</evidence>
<organism evidence="1 2">
    <name type="scientific">Periplaneta americana</name>
    <name type="common">American cockroach</name>
    <name type="synonym">Blatta americana</name>
    <dbReference type="NCBI Taxonomy" id="6978"/>
    <lineage>
        <taxon>Eukaryota</taxon>
        <taxon>Metazoa</taxon>
        <taxon>Ecdysozoa</taxon>
        <taxon>Arthropoda</taxon>
        <taxon>Hexapoda</taxon>
        <taxon>Insecta</taxon>
        <taxon>Pterygota</taxon>
        <taxon>Neoptera</taxon>
        <taxon>Polyneoptera</taxon>
        <taxon>Dictyoptera</taxon>
        <taxon>Blattodea</taxon>
        <taxon>Blattoidea</taxon>
        <taxon>Blattidae</taxon>
        <taxon>Blattinae</taxon>
        <taxon>Periplaneta</taxon>
    </lineage>
</organism>
<keyword evidence="2" id="KW-1185">Reference proteome</keyword>
<sequence>MPKFLKLISFLPHYIIYRHVVMQRISHSNLILVVVDVLCSDNIWTEVRVSYKEVTDVDIFCSKALNPDLTRKRPKPCVGKDVKVEKVRYLKSIKKICLVSSLIINNVGST</sequence>
<name>A0ABQ8T3K3_PERAM</name>
<protein>
    <submittedName>
        <fullName evidence="1">Uncharacterized protein</fullName>
    </submittedName>
</protein>
<evidence type="ECO:0000313" key="1">
    <source>
        <dbReference type="EMBL" id="KAJ4441058.1"/>
    </source>
</evidence>
<gene>
    <name evidence="1" type="ORF">ANN_10908</name>
</gene>
<dbReference type="Proteomes" id="UP001148838">
    <property type="component" value="Unassembled WGS sequence"/>
</dbReference>
<reference evidence="1 2" key="1">
    <citation type="journal article" date="2022" name="Allergy">
        <title>Genome assembly and annotation of Periplaneta americana reveal a comprehensive cockroach allergen profile.</title>
        <authorList>
            <person name="Wang L."/>
            <person name="Xiong Q."/>
            <person name="Saelim N."/>
            <person name="Wang L."/>
            <person name="Nong W."/>
            <person name="Wan A.T."/>
            <person name="Shi M."/>
            <person name="Liu X."/>
            <person name="Cao Q."/>
            <person name="Hui J.H.L."/>
            <person name="Sookrung N."/>
            <person name="Leung T.F."/>
            <person name="Tungtrongchitr A."/>
            <person name="Tsui S.K.W."/>
        </authorList>
    </citation>
    <scope>NUCLEOTIDE SEQUENCE [LARGE SCALE GENOMIC DNA]</scope>
    <source>
        <strain evidence="1">PWHHKU_190912</strain>
    </source>
</reference>
<accession>A0ABQ8T3K3</accession>
<dbReference type="EMBL" id="JAJSOF020000015">
    <property type="protein sequence ID" value="KAJ4441058.1"/>
    <property type="molecule type" value="Genomic_DNA"/>
</dbReference>
<comment type="caution">
    <text evidence="1">The sequence shown here is derived from an EMBL/GenBank/DDBJ whole genome shotgun (WGS) entry which is preliminary data.</text>
</comment>